<sequence length="176" mass="19903">MISRTFLNPVQHMTSRHPLCVVSGALLVIILCCFSTSRAYVTRIEQCEPIEIPRCRAMPYNLTRMPNLVHHSNQVNARLVFEKYEVLIDRHCSDVLLFLLCSIYVPICALTSKSTAVPPCRGVCERARAGCEPLMNAYDVSWPEFLNCSNLPVYEQEMCVIPEAIVKSDGRKKGQL</sequence>
<dbReference type="SUPFAM" id="SSF63501">
    <property type="entry name" value="Frizzled cysteine-rich domain"/>
    <property type="match status" value="1"/>
</dbReference>
<dbReference type="InterPro" id="IPR020067">
    <property type="entry name" value="Frizzled_dom"/>
</dbReference>
<evidence type="ECO:0000313" key="6">
    <source>
        <dbReference type="RefSeq" id="XP_005110283.1"/>
    </source>
</evidence>
<feature type="disulfide bond" evidence="3">
    <location>
        <begin position="55"/>
        <end position="101"/>
    </location>
</feature>
<keyword evidence="5" id="KW-1185">Reference proteome</keyword>
<keyword evidence="2 3" id="KW-1015">Disulfide bond</keyword>
<feature type="disulfide bond" evidence="3">
    <location>
        <begin position="124"/>
        <end position="148"/>
    </location>
</feature>
<feature type="disulfide bond" evidence="3">
    <location>
        <begin position="47"/>
        <end position="108"/>
    </location>
</feature>
<dbReference type="InterPro" id="IPR015526">
    <property type="entry name" value="Frizzled/SFRP"/>
</dbReference>
<evidence type="ECO:0000256" key="1">
    <source>
        <dbReference type="ARBA" id="ARBA00022473"/>
    </source>
</evidence>
<dbReference type="Gene3D" id="1.10.2000.10">
    <property type="entry name" value="Frizzled cysteine-rich domain"/>
    <property type="match status" value="1"/>
</dbReference>
<dbReference type="PANTHER" id="PTHR11309">
    <property type="entry name" value="FRIZZLED"/>
    <property type="match status" value="1"/>
</dbReference>
<dbReference type="PROSITE" id="PS50038">
    <property type="entry name" value="FZ"/>
    <property type="match status" value="1"/>
</dbReference>
<protein>
    <submittedName>
        <fullName evidence="6">Secreted frizzled-related protein 3-like</fullName>
    </submittedName>
</protein>
<dbReference type="InterPro" id="IPR036790">
    <property type="entry name" value="Frizzled_dom_sf"/>
</dbReference>
<evidence type="ECO:0000256" key="3">
    <source>
        <dbReference type="PROSITE-ProRule" id="PRU00090"/>
    </source>
</evidence>
<dbReference type="Proteomes" id="UP000694888">
    <property type="component" value="Unplaced"/>
</dbReference>
<proteinExistence type="predicted"/>
<dbReference type="PANTHER" id="PTHR11309:SF96">
    <property type="entry name" value="SECRETED FRIZZLED-RELATED PROTEIN 3"/>
    <property type="match status" value="1"/>
</dbReference>
<evidence type="ECO:0000256" key="2">
    <source>
        <dbReference type="ARBA" id="ARBA00023157"/>
    </source>
</evidence>
<accession>A0ABM0K731</accession>
<keyword evidence="1" id="KW-0217">Developmental protein</keyword>
<evidence type="ECO:0000259" key="4">
    <source>
        <dbReference type="PROSITE" id="PS50038"/>
    </source>
</evidence>
<reference evidence="6" key="1">
    <citation type="submission" date="2025-08" db="UniProtKB">
        <authorList>
            <consortium name="RefSeq"/>
        </authorList>
    </citation>
    <scope>IDENTIFICATION</scope>
</reference>
<feature type="domain" description="FZ" evidence="4">
    <location>
        <begin position="42"/>
        <end position="162"/>
    </location>
</feature>
<comment type="caution">
    <text evidence="3">Lacks conserved residue(s) required for the propagation of feature annotation.</text>
</comment>
<name>A0ABM0K731_APLCA</name>
<dbReference type="RefSeq" id="XP_005110283.1">
    <property type="nucleotide sequence ID" value="XM_005110226.3"/>
</dbReference>
<dbReference type="GeneID" id="101857447"/>
<organism evidence="5 6">
    <name type="scientific">Aplysia californica</name>
    <name type="common">California sea hare</name>
    <dbReference type="NCBI Taxonomy" id="6500"/>
    <lineage>
        <taxon>Eukaryota</taxon>
        <taxon>Metazoa</taxon>
        <taxon>Spiralia</taxon>
        <taxon>Lophotrochozoa</taxon>
        <taxon>Mollusca</taxon>
        <taxon>Gastropoda</taxon>
        <taxon>Heterobranchia</taxon>
        <taxon>Euthyneura</taxon>
        <taxon>Tectipleura</taxon>
        <taxon>Aplysiida</taxon>
        <taxon>Aplysioidea</taxon>
        <taxon>Aplysiidae</taxon>
        <taxon>Aplysia</taxon>
    </lineage>
</organism>
<evidence type="ECO:0000313" key="5">
    <source>
        <dbReference type="Proteomes" id="UP000694888"/>
    </source>
</evidence>
<dbReference type="SMART" id="SM00063">
    <property type="entry name" value="FRI"/>
    <property type="match status" value="1"/>
</dbReference>
<dbReference type="Pfam" id="PF01392">
    <property type="entry name" value="Fz"/>
    <property type="match status" value="1"/>
</dbReference>
<gene>
    <name evidence="6" type="primary">LOC101857447</name>
</gene>